<feature type="transmembrane region" description="Helical" evidence="2">
    <location>
        <begin position="170"/>
        <end position="190"/>
    </location>
</feature>
<dbReference type="SUPFAM" id="SSF55486">
    <property type="entry name" value="Metalloproteases ('zincins'), catalytic domain"/>
    <property type="match status" value="1"/>
</dbReference>
<comment type="caution">
    <text evidence="4">The sequence shown here is derived from an EMBL/GenBank/DDBJ whole genome shotgun (WGS) entry which is preliminary data.</text>
</comment>
<evidence type="ECO:0000313" key="4">
    <source>
        <dbReference type="EMBL" id="MCY1080144.1"/>
    </source>
</evidence>
<feature type="domain" description="Peptidase M1 membrane alanine aminopeptidase" evidence="3">
    <location>
        <begin position="868"/>
        <end position="1077"/>
    </location>
</feature>
<accession>A0ABT4AEP3</accession>
<keyword evidence="2" id="KW-0472">Membrane</keyword>
<gene>
    <name evidence="4" type="ORF">OV287_37400</name>
</gene>
<dbReference type="Gene3D" id="1.10.390.10">
    <property type="entry name" value="Neutral Protease Domain 2"/>
    <property type="match status" value="1"/>
</dbReference>
<dbReference type="Proteomes" id="UP001207654">
    <property type="component" value="Unassembled WGS sequence"/>
</dbReference>
<keyword evidence="2" id="KW-1133">Transmembrane helix</keyword>
<dbReference type="GO" id="GO:0004177">
    <property type="term" value="F:aminopeptidase activity"/>
    <property type="evidence" value="ECO:0007669"/>
    <property type="project" value="UniProtKB-KW"/>
</dbReference>
<feature type="transmembrane region" description="Helical" evidence="2">
    <location>
        <begin position="325"/>
        <end position="344"/>
    </location>
</feature>
<dbReference type="EMBL" id="JAPNKA010000001">
    <property type="protein sequence ID" value="MCY1080144.1"/>
    <property type="molecule type" value="Genomic_DNA"/>
</dbReference>
<feature type="transmembrane region" description="Helical" evidence="2">
    <location>
        <begin position="417"/>
        <end position="438"/>
    </location>
</feature>
<feature type="transmembrane region" description="Helical" evidence="2">
    <location>
        <begin position="16"/>
        <end position="34"/>
    </location>
</feature>
<evidence type="ECO:0000256" key="2">
    <source>
        <dbReference type="SAM" id="Phobius"/>
    </source>
</evidence>
<feature type="transmembrane region" description="Helical" evidence="2">
    <location>
        <begin position="534"/>
        <end position="553"/>
    </location>
</feature>
<organism evidence="4 5">
    <name type="scientific">Archangium lansingense</name>
    <dbReference type="NCBI Taxonomy" id="2995310"/>
    <lineage>
        <taxon>Bacteria</taxon>
        <taxon>Pseudomonadati</taxon>
        <taxon>Myxococcota</taxon>
        <taxon>Myxococcia</taxon>
        <taxon>Myxococcales</taxon>
        <taxon>Cystobacterineae</taxon>
        <taxon>Archangiaceae</taxon>
        <taxon>Archangium</taxon>
    </lineage>
</organism>
<name>A0ABT4AEP3_9BACT</name>
<feature type="transmembrane region" description="Helical" evidence="2">
    <location>
        <begin position="54"/>
        <end position="74"/>
    </location>
</feature>
<evidence type="ECO:0000259" key="3">
    <source>
        <dbReference type="Pfam" id="PF01433"/>
    </source>
</evidence>
<keyword evidence="4" id="KW-0378">Hydrolase</keyword>
<dbReference type="PANTHER" id="PTHR11533:SF174">
    <property type="entry name" value="PUROMYCIN-SENSITIVE AMINOPEPTIDASE-RELATED"/>
    <property type="match status" value="1"/>
</dbReference>
<feature type="transmembrane region" description="Helical" evidence="2">
    <location>
        <begin position="481"/>
        <end position="502"/>
    </location>
</feature>
<dbReference type="InterPro" id="IPR027268">
    <property type="entry name" value="Peptidase_M4/M1_CTD_sf"/>
</dbReference>
<keyword evidence="4" id="KW-0031">Aminopeptidase</keyword>
<keyword evidence="5" id="KW-1185">Reference proteome</keyword>
<protein>
    <submittedName>
        <fullName evidence="4">M1 family aminopeptidase</fullName>
    </submittedName>
</protein>
<evidence type="ECO:0000313" key="5">
    <source>
        <dbReference type="Proteomes" id="UP001207654"/>
    </source>
</evidence>
<feature type="transmembrane region" description="Helical" evidence="2">
    <location>
        <begin position="574"/>
        <end position="595"/>
    </location>
</feature>
<feature type="transmembrane region" description="Helical" evidence="2">
    <location>
        <begin position="100"/>
        <end position="120"/>
    </location>
</feature>
<dbReference type="RefSeq" id="WP_267538820.1">
    <property type="nucleotide sequence ID" value="NZ_JAPNKA010000001.1"/>
</dbReference>
<evidence type="ECO:0000256" key="1">
    <source>
        <dbReference type="SAM" id="MobiDB-lite"/>
    </source>
</evidence>
<feature type="transmembrane region" description="Helical" evidence="2">
    <location>
        <begin position="140"/>
        <end position="163"/>
    </location>
</feature>
<keyword evidence="2" id="KW-0812">Transmembrane</keyword>
<feature type="transmembrane region" description="Helical" evidence="2">
    <location>
        <begin position="248"/>
        <end position="270"/>
    </location>
</feature>
<dbReference type="Pfam" id="PF01433">
    <property type="entry name" value="Peptidase_M1"/>
    <property type="match status" value="1"/>
</dbReference>
<proteinExistence type="predicted"/>
<feature type="region of interest" description="Disordered" evidence="1">
    <location>
        <begin position="758"/>
        <end position="784"/>
    </location>
</feature>
<sequence>MRNIIAFEWRYHTRQLTFAAAALGFFFFGFALTATGFGPASVRFHSPWLVAESLGFLSLLSVFALAPFSASAIVRDAEHRMEQLLYCTPVSKLDFLGGRFLGSFLAASTAFSFSVAGMLIASFMPWQDAARAAPVNLGSYLWALVVLVLPSMLFAAALMFAIAASTRSTLASYVGAVAVYILYLVTAALTNSPLMAASTPGGSEGLSVAALLDPFGLSGFFEQTRYWTMVEQNTRFVSLSGAFLLNRLATVGTAALLLAAAYGLFSFRVLKGSSASRKAPEPRAPESAPAVTNAPLRTPRATVPGTLGSWLAVYASSAGLELRALFRRVPVVLVVLLWMALAASELVSQVTSGEYGSAVLPTTGLIVSTLGQPLSLLGLIVLVYFSTELAWRERHFRLAETLEATPASSTALVTAKWTALALLILSLIASGIVVGLAVQVARGYRVFEPGLYLSLFYFEGVPLLLFAAVALFLHALSPSRYAGLWGVLLAALMKLKGAALGLEHHLGWLLTAPTVVHSDMNGFGHLATPFHWHMLYWCAFSLLLALGASVVWRRGTGATPGKRLRALLNGWTRTHRALSGGLLAVLALSGGWVLYNTDVLNTRQSITELFDWKADYEKTYQPLSALPQPALSGIKLEVALFPEERRYRLSGHYELVNETAVAIDRVHVAVRREARVDSLLIPGAKLASHDERFGMYAFALDAPLAPGARTELHFQLEFSQPGFVNEDPDMSVVENGSYVFGPRSFPSIGYRRSYELQDPRERRKRGLPEQAPLEDSPHGEEPESLQWVRFDATVSTSGDQLAVAPGRLVRQWEEDGRRYFHYRSETPVTNVLAFASARYQVERLQHGDVTLEVFHHPTHRANVERMLRAAAATLDYMEQHFGPYPHEALRIVEVPTYWDFGAFAMPGMIAFVEDRGVLTDSTDPQRLDLVSRRVVHEVAHQWWGHQLSPATVPGASTLVESLTKYSELRVLEAMYGREYVRRSLTFELDRYLEGRSGETLAEAPLATVGKQPYLYYGKGAVVMSALGNLLGEETVNRALRELLREEGGPGGSATTRDLLAHLRAVSPTETHPLLHDWLEDITLYDLRAEAAELRQRADGRYEVTLRIAAGKSHADGRGNEDPVELHEPIEVGLFREGRVLAIQRHELRSGLNTLSLVLDEKPVSVVVDPYLTRIDRNRFDNERGLD</sequence>
<dbReference type="InterPro" id="IPR014782">
    <property type="entry name" value="Peptidase_M1_dom"/>
</dbReference>
<feature type="transmembrane region" description="Helical" evidence="2">
    <location>
        <begin position="364"/>
        <end position="385"/>
    </location>
</feature>
<keyword evidence="4" id="KW-0645">Protease</keyword>
<dbReference type="InterPro" id="IPR050344">
    <property type="entry name" value="Peptidase_M1_aminopeptidases"/>
</dbReference>
<feature type="transmembrane region" description="Helical" evidence="2">
    <location>
        <begin position="450"/>
        <end position="474"/>
    </location>
</feature>
<dbReference type="PANTHER" id="PTHR11533">
    <property type="entry name" value="PROTEASE M1 ZINC METALLOPROTEASE"/>
    <property type="match status" value="1"/>
</dbReference>
<reference evidence="4 5" key="1">
    <citation type="submission" date="2022-11" db="EMBL/GenBank/DDBJ databases">
        <title>Minimal conservation of predation-associated metabolite biosynthetic gene clusters underscores biosynthetic potential of Myxococcota including descriptions for ten novel species: Archangium lansinium sp. nov., Myxococcus landrumus sp. nov., Nannocystis bai.</title>
        <authorList>
            <person name="Ahearne A."/>
            <person name="Stevens C."/>
            <person name="Phillips K."/>
        </authorList>
    </citation>
    <scope>NUCLEOTIDE SEQUENCE [LARGE SCALE GENOMIC DNA]</scope>
    <source>
        <strain evidence="4 5">MIWBW</strain>
    </source>
</reference>